<dbReference type="PANTHER" id="PTHR22642">
    <property type="entry name" value="IMIDAZOLONEPROPIONASE"/>
    <property type="match status" value="1"/>
</dbReference>
<dbReference type="PANTHER" id="PTHR22642:SF2">
    <property type="entry name" value="PROTEIN LONG AFTER FAR-RED 3"/>
    <property type="match status" value="1"/>
</dbReference>
<keyword evidence="1" id="KW-0378">Hydrolase</keyword>
<dbReference type="SUPFAM" id="SSF51338">
    <property type="entry name" value="Composite domain of metallo-dependent hydrolases"/>
    <property type="match status" value="1"/>
</dbReference>
<protein>
    <submittedName>
        <fullName evidence="1">Amidohydrolase 3</fullName>
    </submittedName>
</protein>
<dbReference type="GO" id="GO:0016810">
    <property type="term" value="F:hydrolase activity, acting on carbon-nitrogen (but not peptide) bonds"/>
    <property type="evidence" value="ECO:0007669"/>
    <property type="project" value="InterPro"/>
</dbReference>
<proteinExistence type="predicted"/>
<dbReference type="SUPFAM" id="SSF51556">
    <property type="entry name" value="Metallo-dependent hydrolases"/>
    <property type="match status" value="1"/>
</dbReference>
<dbReference type="Gene3D" id="3.20.20.140">
    <property type="entry name" value="Metal-dependent hydrolases"/>
    <property type="match status" value="1"/>
</dbReference>
<organism evidence="1 2">
    <name type="scientific">Rhodococcus ruber</name>
    <dbReference type="NCBI Taxonomy" id="1830"/>
    <lineage>
        <taxon>Bacteria</taxon>
        <taxon>Bacillati</taxon>
        <taxon>Actinomycetota</taxon>
        <taxon>Actinomycetes</taxon>
        <taxon>Mycobacteriales</taxon>
        <taxon>Nocardiaceae</taxon>
        <taxon>Rhodococcus</taxon>
    </lineage>
</organism>
<dbReference type="InterPro" id="IPR011059">
    <property type="entry name" value="Metal-dep_hydrolase_composite"/>
</dbReference>
<name>A0A098BIH9_9NOCA</name>
<dbReference type="Proteomes" id="UP000042997">
    <property type="component" value="Unassembled WGS sequence"/>
</dbReference>
<dbReference type="KEGG" id="rrz:CS378_01865"/>
<dbReference type="InterPro" id="IPR013108">
    <property type="entry name" value="Amidohydro_3"/>
</dbReference>
<dbReference type="InterPro" id="IPR032466">
    <property type="entry name" value="Metal_Hydrolase"/>
</dbReference>
<sequence>MPPHLVLRSARTAPGADPVDLPITGDRVVSDPAGGAETVDVGGRLVLPGLWDAHVHFDQWALTHAALDLSGATSAAHAVALVAARLVVDPAPVVVARGFRDGLWPDAPTAAVLDAIAPARPVVALSADLHCAWFNTSALQHFSLHPHPTGLLRESEFMPLMNDIQRVDAEVRDRLVDAAARAAAARGVVGVVDFEIADNLAAWSRRIGAGTRYLRVRCGIWPRWLGAAIAAGMRTGDPVPGTAGLATVGPVKVIVDGSLGTRTAYCHEPYPDGEHGVLTVPPEQLEPLMRHAHDHGFESAVHAIGDHACAHVLDAFAATGAHGSVEHAQLVAERDVPRFARSGIAASIQPAHVYDDVDLAERYWPGRTHRSFPYATLHAAGARLVLGSDAPVAPLDPWRTLAAAIDRTLPDGRVWHREQELDLQVALAASTGGRTRVTAGDVADLVVLDADTLPRSGAELAATAVWGTMLGGRWTHGPLA</sequence>
<evidence type="ECO:0000313" key="1">
    <source>
        <dbReference type="EMBL" id="CDZ88045.1"/>
    </source>
</evidence>
<gene>
    <name evidence="1" type="ORF">RHRU231_380012</name>
</gene>
<evidence type="ECO:0000313" key="2">
    <source>
        <dbReference type="Proteomes" id="UP000042997"/>
    </source>
</evidence>
<dbReference type="EMBL" id="CCSD01000048">
    <property type="protein sequence ID" value="CDZ88045.1"/>
    <property type="molecule type" value="Genomic_DNA"/>
</dbReference>
<dbReference type="OrthoDB" id="3173428at2"/>
<dbReference type="Gene3D" id="3.10.310.70">
    <property type="match status" value="1"/>
</dbReference>
<reference evidence="1 2" key="1">
    <citation type="journal article" date="2014" name="Genome Announc.">
        <title>Draft Genome Sequence of Propane- and Butane-Oxidizing Actinobacterium Rhodococcus ruber IEGM 231.</title>
        <authorList>
            <person name="Ivshina I.B."/>
            <person name="Kuyukina M.S."/>
            <person name="Krivoruchko A.V."/>
            <person name="Barbe V."/>
            <person name="Fischer C."/>
        </authorList>
    </citation>
    <scope>NUCLEOTIDE SEQUENCE [LARGE SCALE GENOMIC DNA]</scope>
</reference>
<dbReference type="Gene3D" id="2.30.40.10">
    <property type="entry name" value="Urease, subunit C, domain 1"/>
    <property type="match status" value="1"/>
</dbReference>
<dbReference type="eggNOG" id="COG1574">
    <property type="taxonomic scope" value="Bacteria"/>
</dbReference>
<dbReference type="AlphaFoldDB" id="A0A098BIH9"/>
<dbReference type="RefSeq" id="WP_010592614.1">
    <property type="nucleotide sequence ID" value="NZ_CP024315.1"/>
</dbReference>
<accession>A0A098BIH9</accession>
<dbReference type="Pfam" id="PF07969">
    <property type="entry name" value="Amidohydro_3"/>
    <property type="match status" value="1"/>
</dbReference>